<evidence type="ECO:0000256" key="9">
    <source>
        <dbReference type="ARBA" id="ARBA00023242"/>
    </source>
</evidence>
<evidence type="ECO:0000256" key="1">
    <source>
        <dbReference type="ARBA" id="ARBA00004240"/>
    </source>
</evidence>
<evidence type="ECO:0000313" key="14">
    <source>
        <dbReference type="Proteomes" id="UP001489004"/>
    </source>
</evidence>
<evidence type="ECO:0000256" key="6">
    <source>
        <dbReference type="ARBA" id="ARBA00022824"/>
    </source>
</evidence>
<dbReference type="GO" id="GO:0008312">
    <property type="term" value="F:7S RNA binding"/>
    <property type="evidence" value="ECO:0007669"/>
    <property type="project" value="InterPro"/>
</dbReference>
<keyword evidence="10 12" id="KW-0687">Ribonucleoprotein</keyword>
<evidence type="ECO:0000256" key="10">
    <source>
        <dbReference type="ARBA" id="ARBA00023274"/>
    </source>
</evidence>
<proteinExistence type="inferred from homology"/>
<reference evidence="13 14" key="1">
    <citation type="journal article" date="2024" name="Nat. Commun.">
        <title>Phylogenomics reveals the evolutionary origins of lichenization in chlorophyte algae.</title>
        <authorList>
            <person name="Puginier C."/>
            <person name="Libourel C."/>
            <person name="Otte J."/>
            <person name="Skaloud P."/>
            <person name="Haon M."/>
            <person name="Grisel S."/>
            <person name="Petersen M."/>
            <person name="Berrin J.G."/>
            <person name="Delaux P.M."/>
            <person name="Dal Grande F."/>
            <person name="Keller J."/>
        </authorList>
    </citation>
    <scope>NUCLEOTIDE SEQUENCE [LARGE SCALE GENOMIC DNA]</scope>
    <source>
        <strain evidence="13 14">SAG 2043</strain>
    </source>
</reference>
<keyword evidence="9" id="KW-0539">Nucleus</keyword>
<dbReference type="PIRSF" id="PIRSF038995">
    <property type="entry name" value="SRP68"/>
    <property type="match status" value="1"/>
</dbReference>
<dbReference type="CDD" id="cd15481">
    <property type="entry name" value="SRP68-RBD"/>
    <property type="match status" value="1"/>
</dbReference>
<evidence type="ECO:0000256" key="3">
    <source>
        <dbReference type="ARBA" id="ARBA00004604"/>
    </source>
</evidence>
<dbReference type="EMBL" id="JALJOR010000007">
    <property type="protein sequence ID" value="KAK9814357.1"/>
    <property type="molecule type" value="Genomic_DNA"/>
</dbReference>
<dbReference type="GO" id="GO:0005786">
    <property type="term" value="C:signal recognition particle, endoplasmic reticulum targeting"/>
    <property type="evidence" value="ECO:0007669"/>
    <property type="project" value="UniProtKB-KW"/>
</dbReference>
<dbReference type="AlphaFoldDB" id="A0AAW1Q0V3"/>
<dbReference type="GO" id="GO:0030942">
    <property type="term" value="F:endoplasmic reticulum signal peptide binding"/>
    <property type="evidence" value="ECO:0007669"/>
    <property type="project" value="InterPro"/>
</dbReference>
<evidence type="ECO:0000256" key="2">
    <source>
        <dbReference type="ARBA" id="ARBA00004496"/>
    </source>
</evidence>
<dbReference type="Proteomes" id="UP001489004">
    <property type="component" value="Unassembled WGS sequence"/>
</dbReference>
<evidence type="ECO:0000256" key="5">
    <source>
        <dbReference type="ARBA" id="ARBA00022490"/>
    </source>
</evidence>
<dbReference type="Gene3D" id="1.10.3450.40">
    <property type="entry name" value="Signal recognition particle, SRP68 subunit, RNA-binding domain"/>
    <property type="match status" value="1"/>
</dbReference>
<dbReference type="InterPro" id="IPR034652">
    <property type="entry name" value="SRP68-RBD"/>
</dbReference>
<dbReference type="PANTHER" id="PTHR12860:SF0">
    <property type="entry name" value="SIGNAL RECOGNITION PARTICLE SUBUNIT SRP68"/>
    <property type="match status" value="1"/>
</dbReference>
<comment type="caution">
    <text evidence="13">The sequence shown here is derived from an EMBL/GenBank/DDBJ whole genome shotgun (WGS) entry which is preliminary data.</text>
</comment>
<evidence type="ECO:0000313" key="13">
    <source>
        <dbReference type="EMBL" id="KAK9814357.1"/>
    </source>
</evidence>
<evidence type="ECO:0000256" key="11">
    <source>
        <dbReference type="ARBA" id="ARBA00029498"/>
    </source>
</evidence>
<keyword evidence="5 12" id="KW-0963">Cytoplasm</keyword>
<keyword evidence="14" id="KW-1185">Reference proteome</keyword>
<dbReference type="FunFam" id="1.10.3450.40:FF:000001">
    <property type="entry name" value="Signal recognition particle subunit SRP68"/>
    <property type="match status" value="1"/>
</dbReference>
<dbReference type="GO" id="GO:0005730">
    <property type="term" value="C:nucleolus"/>
    <property type="evidence" value="ECO:0007669"/>
    <property type="project" value="UniProtKB-SubCell"/>
</dbReference>
<organism evidence="13 14">
    <name type="scientific">[Myrmecia] bisecta</name>
    <dbReference type="NCBI Taxonomy" id="41462"/>
    <lineage>
        <taxon>Eukaryota</taxon>
        <taxon>Viridiplantae</taxon>
        <taxon>Chlorophyta</taxon>
        <taxon>core chlorophytes</taxon>
        <taxon>Trebouxiophyceae</taxon>
        <taxon>Trebouxiales</taxon>
        <taxon>Trebouxiaceae</taxon>
        <taxon>Myrmecia</taxon>
    </lineage>
</organism>
<evidence type="ECO:0000256" key="12">
    <source>
        <dbReference type="PIRNR" id="PIRNR038995"/>
    </source>
</evidence>
<dbReference type="GO" id="GO:0005829">
    <property type="term" value="C:cytosol"/>
    <property type="evidence" value="ECO:0007669"/>
    <property type="project" value="UniProtKB-ARBA"/>
</dbReference>
<comment type="subcellular location">
    <subcellularLocation>
        <location evidence="2 12">Cytoplasm</location>
    </subcellularLocation>
    <subcellularLocation>
        <location evidence="1">Endoplasmic reticulum</location>
    </subcellularLocation>
    <subcellularLocation>
        <location evidence="3">Nucleus</location>
        <location evidence="3">Nucleolus</location>
    </subcellularLocation>
</comment>
<accession>A0AAW1Q0V3</accession>
<evidence type="ECO:0000256" key="8">
    <source>
        <dbReference type="ARBA" id="ARBA00023135"/>
    </source>
</evidence>
<dbReference type="GO" id="GO:0006614">
    <property type="term" value="P:SRP-dependent cotranslational protein targeting to membrane"/>
    <property type="evidence" value="ECO:0007669"/>
    <property type="project" value="InterPro"/>
</dbReference>
<keyword evidence="8 12" id="KW-0733">Signal recognition particle</keyword>
<sequence>MEDAEAGPSNGAVEEQEQAPLPLLSLGLLQSVRSAQAQHGLRHNDYARYRQYCTRRLRKTYKTVKFLHGRGKYIRKKLEPGMVTDVRYLEIPLVNAERAWAYAMELKNQVEEKPDPRKRLHLIRRLAKAARWAGELARVAAQRCDVRTCLEAEAYLAWMSGNVLLEKEVDWETALAKYLRAQKLYEELGKVGSFDQASVCRQQLEEIEPTIRFCKYQISRKGGAPPDPHALLDLAAKDGPGMDQLHLKLSSLAKESQAQAAPGVLSMTWRGSSYPVRNERARVSLHQALDLAHQLDNAMDTGDLEQRLSLSDKMINAFNEAKGSIRSTLSSAPNAADNSDAARADLQALNVAVTGTLLERTITRNLLLVASAKARLGKGAQKAASSAGSKGKDKDRPARPEDVVRLYDSLLSNVKDLGELAVELGGAAGEQLMDECAAQAAQFQAARCLYVAHSFLAAEKYLEAYALCQRAMERAEGAAKKHQECAKADQAALDDLEALRSQALAFRCVAHAEWFAEQQRAKDGVADGMGAISLAGQAAEPQPEAAAYLLDNLTRWESFAGVSGKDAKIFPVPAPLQALPVRPFMLDSALNCIQQPSLDHRLAKEEKKSTFSRLFSWK</sequence>
<keyword evidence="7 12" id="KW-0694">RNA-binding</keyword>
<dbReference type="InterPro" id="IPR026258">
    <property type="entry name" value="SRP68"/>
</dbReference>
<name>A0AAW1Q0V3_9CHLO</name>
<keyword evidence="6" id="KW-0256">Endoplasmic reticulum</keyword>
<evidence type="ECO:0000256" key="4">
    <source>
        <dbReference type="ARBA" id="ARBA00009352"/>
    </source>
</evidence>
<comment type="function">
    <text evidence="12">Component of the signal recognition particle (SRP) complex, a ribonucleoprotein complex that mediates the cotranslational targeting of secretory and membrane proteins to the endoplasmic reticulum (ER). The SRP complex interacts with the signal sequence in nascent secretory and membrane proteins and directs them to the membrane of the ER.</text>
</comment>
<protein>
    <recommendedName>
        <fullName evidence="11 12">Signal recognition particle subunit SRP68</fullName>
        <shortName evidence="12">SRP68</shortName>
    </recommendedName>
</protein>
<dbReference type="Pfam" id="PF16969">
    <property type="entry name" value="SRP68"/>
    <property type="match status" value="1"/>
</dbReference>
<dbReference type="GO" id="GO:0005047">
    <property type="term" value="F:signal recognition particle binding"/>
    <property type="evidence" value="ECO:0007669"/>
    <property type="project" value="InterPro"/>
</dbReference>
<dbReference type="PANTHER" id="PTHR12860">
    <property type="entry name" value="SIGNAL RECOGNITION PARTICLE 68 KDA PROTEIN"/>
    <property type="match status" value="1"/>
</dbReference>
<gene>
    <name evidence="13" type="ORF">WJX72_004470</name>
</gene>
<dbReference type="GO" id="GO:0005783">
    <property type="term" value="C:endoplasmic reticulum"/>
    <property type="evidence" value="ECO:0007669"/>
    <property type="project" value="UniProtKB-SubCell"/>
</dbReference>
<evidence type="ECO:0000256" key="7">
    <source>
        <dbReference type="ARBA" id="ARBA00022884"/>
    </source>
</evidence>
<dbReference type="InterPro" id="IPR038253">
    <property type="entry name" value="SRP68_N_sf"/>
</dbReference>
<comment type="similarity">
    <text evidence="4 12">Belongs to the SRP68 family.</text>
</comment>